<proteinExistence type="predicted"/>
<comment type="caution">
    <text evidence="2">The sequence shown here is derived from an EMBL/GenBank/DDBJ whole genome shotgun (WGS) entry which is preliminary data.</text>
</comment>
<dbReference type="AlphaFoldDB" id="A0A090NJ95"/>
<dbReference type="Proteomes" id="UP000017944">
    <property type="component" value="Unassembled WGS sequence"/>
</dbReference>
<gene>
    <name evidence="2" type="ORF">WRSd3_01575</name>
</gene>
<protein>
    <submittedName>
        <fullName evidence="2">Uncharacterized protein</fullName>
    </submittedName>
</protein>
<feature type="region of interest" description="Disordered" evidence="1">
    <location>
        <begin position="1"/>
        <end position="35"/>
    </location>
</feature>
<reference evidence="2 3" key="1">
    <citation type="submission" date="2013-10" db="EMBL/GenBank/DDBJ databases">
        <title>Draft genomes and the virulence plasmids of Sd1617 vaccine constructs: WRSd3 and WRSd5.</title>
        <authorList>
            <person name="Aksomboon Vongsawan A."/>
            <person name="Venkatesan M.M."/>
            <person name="Vaisvil B."/>
            <person name="Emel G."/>
            <person name="Kepatral V."/>
            <person name="Sethabutr O."/>
            <person name="Serichantalergs O."/>
            <person name="Mason C."/>
        </authorList>
    </citation>
    <scope>NUCLEOTIDE SEQUENCE [LARGE SCALE GENOMIC DNA]</scope>
    <source>
        <strain evidence="2 3">WRSd3</strain>
    </source>
</reference>
<evidence type="ECO:0000313" key="2">
    <source>
        <dbReference type="EMBL" id="ESU80226.1"/>
    </source>
</evidence>
<dbReference type="EMBL" id="AXUT01000112">
    <property type="protein sequence ID" value="ESU80226.1"/>
    <property type="molecule type" value="Genomic_DNA"/>
</dbReference>
<sequence length="35" mass="3991">MFVGRSSDKAFTPHPTKHPAHQTAKDFKTLIHTQE</sequence>
<accession>A0A090NJ95</accession>
<evidence type="ECO:0000313" key="3">
    <source>
        <dbReference type="Proteomes" id="UP000017944"/>
    </source>
</evidence>
<organism evidence="2 3">
    <name type="scientific">Shigella dysenteriae WRSd3</name>
    <dbReference type="NCBI Taxonomy" id="1401327"/>
    <lineage>
        <taxon>Bacteria</taxon>
        <taxon>Pseudomonadati</taxon>
        <taxon>Pseudomonadota</taxon>
        <taxon>Gammaproteobacteria</taxon>
        <taxon>Enterobacterales</taxon>
        <taxon>Enterobacteriaceae</taxon>
        <taxon>Shigella</taxon>
    </lineage>
</organism>
<evidence type="ECO:0000256" key="1">
    <source>
        <dbReference type="SAM" id="MobiDB-lite"/>
    </source>
</evidence>
<name>A0A090NJ95_SHIDY</name>
<feature type="compositionally biased region" description="Basic and acidic residues" evidence="1">
    <location>
        <begin position="23"/>
        <end position="35"/>
    </location>
</feature>